<evidence type="ECO:0000313" key="3">
    <source>
        <dbReference type="EMBL" id="MST54618.1"/>
    </source>
</evidence>
<keyword evidence="4" id="KW-1185">Reference proteome</keyword>
<evidence type="ECO:0000259" key="1">
    <source>
        <dbReference type="Pfam" id="PF06230"/>
    </source>
</evidence>
<dbReference type="EMBL" id="VUNH01000001">
    <property type="protein sequence ID" value="MST54618.1"/>
    <property type="molecule type" value="Genomic_DNA"/>
</dbReference>
<dbReference type="AlphaFoldDB" id="A0A6L5Y9F4"/>
<reference evidence="3 4" key="1">
    <citation type="submission" date="2019-08" db="EMBL/GenBank/DDBJ databases">
        <title>In-depth cultivation of the pig gut microbiome towards novel bacterial diversity and tailored functional studies.</title>
        <authorList>
            <person name="Wylensek D."/>
            <person name="Hitch T.C.A."/>
            <person name="Clavel T."/>
        </authorList>
    </citation>
    <scope>NUCLEOTIDE SEQUENCE [LARGE SCALE GENOMIC DNA]</scope>
    <source>
        <strain evidence="3 4">SM-530-WT-4B</strain>
    </source>
</reference>
<feature type="domain" description="LpxI C-terminal" evidence="1">
    <location>
        <begin position="138"/>
        <end position="265"/>
    </location>
</feature>
<dbReference type="RefSeq" id="WP_154527748.1">
    <property type="nucleotide sequence ID" value="NZ_VUNH01000001.1"/>
</dbReference>
<dbReference type="Pfam" id="PF17930">
    <property type="entry name" value="LpxI_N"/>
    <property type="match status" value="1"/>
</dbReference>
<proteinExistence type="predicted"/>
<dbReference type="Pfam" id="PF06230">
    <property type="entry name" value="LpxI_C"/>
    <property type="match status" value="1"/>
</dbReference>
<evidence type="ECO:0000313" key="4">
    <source>
        <dbReference type="Proteomes" id="UP000473699"/>
    </source>
</evidence>
<evidence type="ECO:0000259" key="2">
    <source>
        <dbReference type="Pfam" id="PF17930"/>
    </source>
</evidence>
<organism evidence="3 4">
    <name type="scientific">Pyramidobacter porci</name>
    <dbReference type="NCBI Taxonomy" id="2605789"/>
    <lineage>
        <taxon>Bacteria</taxon>
        <taxon>Thermotogati</taxon>
        <taxon>Synergistota</taxon>
        <taxon>Synergistia</taxon>
        <taxon>Synergistales</taxon>
        <taxon>Dethiosulfovibrionaceae</taxon>
        <taxon>Pyramidobacter</taxon>
    </lineage>
</organism>
<name>A0A6L5Y9F4_9BACT</name>
<dbReference type="Proteomes" id="UP000473699">
    <property type="component" value="Unassembled WGS sequence"/>
</dbReference>
<protein>
    <submittedName>
        <fullName evidence="3">LpxI family protein</fullName>
    </submittedName>
</protein>
<dbReference type="InterPro" id="IPR053174">
    <property type="entry name" value="LpxI"/>
</dbReference>
<sequence>MNVEHLALVAGEGALPLEILKAMIKKKAPPPKVYLLAENDAPYLDEGIAVQKISNPMAIAMILAKMRLMGIRRLMMAGGVPKKNIYSEEKLDRGAKSILSAVQDRNDHSLLAGVVKYIEKFGIQVMSYEEVIPELLAPEGHIAGPVADAEQLQDCEYGLNILRTLLPLSFGQSVVVSNRAVVAVEAMEGTDETIRRAASLSAHGILLKGMRADQDRRYDLPVVGVQTLRNMADSGLTGLFIEAHSVLLLEKETFLQEAERLGISVTGVATCRFL</sequence>
<dbReference type="PANTHER" id="PTHR39962:SF1">
    <property type="entry name" value="LPXI FAMILY PROTEIN"/>
    <property type="match status" value="1"/>
</dbReference>
<feature type="domain" description="LpxI N-terminal" evidence="2">
    <location>
        <begin position="6"/>
        <end position="135"/>
    </location>
</feature>
<dbReference type="Gene3D" id="3.40.50.20">
    <property type="match status" value="1"/>
</dbReference>
<dbReference type="PANTHER" id="PTHR39962">
    <property type="entry name" value="BLL4848 PROTEIN"/>
    <property type="match status" value="1"/>
</dbReference>
<gene>
    <name evidence="3" type="ORF">FYJ74_00930</name>
</gene>
<dbReference type="InterPro" id="IPR041255">
    <property type="entry name" value="LpxI_N"/>
</dbReference>
<dbReference type="InterPro" id="IPR043167">
    <property type="entry name" value="LpxI_C_sf"/>
</dbReference>
<dbReference type="InterPro" id="IPR010415">
    <property type="entry name" value="LpxI_C"/>
</dbReference>
<dbReference type="Gene3D" id="3.40.140.80">
    <property type="match status" value="1"/>
</dbReference>
<accession>A0A6L5Y9F4</accession>
<comment type="caution">
    <text evidence="3">The sequence shown here is derived from an EMBL/GenBank/DDBJ whole genome shotgun (WGS) entry which is preliminary data.</text>
</comment>